<dbReference type="SUPFAM" id="SSF54106">
    <property type="entry name" value="LysM domain"/>
    <property type="match status" value="1"/>
</dbReference>
<feature type="region of interest" description="Disordered" evidence="2">
    <location>
        <begin position="130"/>
        <end position="156"/>
    </location>
</feature>
<feature type="domain" description="LysM" evidence="4">
    <location>
        <begin position="85"/>
        <end position="128"/>
    </location>
</feature>
<dbReference type="SUPFAM" id="SSF51261">
    <property type="entry name" value="Duplicated hybrid motif"/>
    <property type="match status" value="1"/>
</dbReference>
<gene>
    <name evidence="5" type="ORF">SAMN02745746_00390</name>
</gene>
<protein>
    <submittedName>
        <fullName evidence="5">Lipoprotein NlpD</fullName>
    </submittedName>
</protein>
<dbReference type="Pfam" id="PF01476">
    <property type="entry name" value="LysM"/>
    <property type="match status" value="1"/>
</dbReference>
<dbReference type="AlphaFoldDB" id="A0A1Y6BCP3"/>
<comment type="similarity">
    <text evidence="1">Belongs to the E.coli NlpD/Haemophilus LppB family.</text>
</comment>
<dbReference type="CDD" id="cd12797">
    <property type="entry name" value="M23_peptidase"/>
    <property type="match status" value="1"/>
</dbReference>
<evidence type="ECO:0000259" key="4">
    <source>
        <dbReference type="PROSITE" id="PS51782"/>
    </source>
</evidence>
<keyword evidence="3" id="KW-0732">Signal</keyword>
<dbReference type="STRING" id="1123014.SAMN02745746_00390"/>
<dbReference type="InterPro" id="IPR036779">
    <property type="entry name" value="LysM_dom_sf"/>
</dbReference>
<dbReference type="Gene3D" id="3.10.350.10">
    <property type="entry name" value="LysM domain"/>
    <property type="match status" value="1"/>
</dbReference>
<evidence type="ECO:0000313" key="6">
    <source>
        <dbReference type="Proteomes" id="UP000192920"/>
    </source>
</evidence>
<feature type="region of interest" description="Disordered" evidence="2">
    <location>
        <begin position="38"/>
        <end position="74"/>
    </location>
</feature>
<dbReference type="PANTHER" id="PTHR21666">
    <property type="entry name" value="PEPTIDASE-RELATED"/>
    <property type="match status" value="1"/>
</dbReference>
<feature type="region of interest" description="Disordered" evidence="2">
    <location>
        <begin position="198"/>
        <end position="248"/>
    </location>
</feature>
<dbReference type="GO" id="GO:0004222">
    <property type="term" value="F:metalloendopeptidase activity"/>
    <property type="evidence" value="ECO:0007669"/>
    <property type="project" value="TreeGrafter"/>
</dbReference>
<dbReference type="Proteomes" id="UP000192920">
    <property type="component" value="Unassembled WGS sequence"/>
</dbReference>
<name>A0A1Y6BCP3_9NEIS</name>
<dbReference type="InterPro" id="IPR050570">
    <property type="entry name" value="Cell_wall_metabolism_enzyme"/>
</dbReference>
<dbReference type="PROSITE" id="PS51257">
    <property type="entry name" value="PROKAR_LIPOPROTEIN"/>
    <property type="match status" value="1"/>
</dbReference>
<feature type="compositionally biased region" description="Basic and acidic residues" evidence="2">
    <location>
        <begin position="231"/>
        <end position="243"/>
    </location>
</feature>
<evidence type="ECO:0000313" key="5">
    <source>
        <dbReference type="EMBL" id="SME96962.1"/>
    </source>
</evidence>
<dbReference type="EMBL" id="FXAG01000002">
    <property type="protein sequence ID" value="SME96962.1"/>
    <property type="molecule type" value="Genomic_DNA"/>
</dbReference>
<dbReference type="InterPro" id="IPR011055">
    <property type="entry name" value="Dup_hybrid_motif"/>
</dbReference>
<dbReference type="SMART" id="SM00257">
    <property type="entry name" value="LysM"/>
    <property type="match status" value="1"/>
</dbReference>
<evidence type="ECO:0000256" key="3">
    <source>
        <dbReference type="SAM" id="SignalP"/>
    </source>
</evidence>
<keyword evidence="5" id="KW-0449">Lipoprotein</keyword>
<dbReference type="GO" id="GO:0009279">
    <property type="term" value="C:cell outer membrane"/>
    <property type="evidence" value="ECO:0007669"/>
    <property type="project" value="TreeGrafter"/>
</dbReference>
<sequence>MRIQLDRKVPTLITLLTAALLTGCSTLVQEAAPVESGATRTPAGATSAQPPAVSPPAPNGNGAVTTPYRQGGSIKPVQTGTEAAKTHIVQPGENLFRISLNNGLKYQDVAAWNNLPDNQIKVGQVLRLTPPDGEPATKTNTAPAKQPARAAGAGPVMPATPAAATNGQTTLKAYPKALKLPYSEAAAKSLAAQSEGSSAPAAAKPAAPAIVPATPKTEPKAEPQGTAKPENGTKAEPQDKGGDGDIAWGWPVKGKVLRGYSDTNKGVDISGRMGQPVLAASDGRVVYSGNGLRGYGKLIIIKHNKTFLSAYAHNSQLLVKEGQAVKKGQPIAEMGNTDADQVKLHFEIRRFGKPVDPLQYLDSTS</sequence>
<accession>A0A1Y6BCP3</accession>
<dbReference type="PANTHER" id="PTHR21666:SF263">
    <property type="entry name" value="MUREIN HYDROLASE ACTIVATOR NLPD"/>
    <property type="match status" value="1"/>
</dbReference>
<dbReference type="Gene3D" id="2.70.70.10">
    <property type="entry name" value="Glucose Permease (Domain IIA)"/>
    <property type="match status" value="1"/>
</dbReference>
<feature type="signal peptide" evidence="3">
    <location>
        <begin position="1"/>
        <end position="31"/>
    </location>
</feature>
<dbReference type="CDD" id="cd00118">
    <property type="entry name" value="LysM"/>
    <property type="match status" value="1"/>
</dbReference>
<feature type="compositionally biased region" description="Low complexity" evidence="2">
    <location>
        <begin position="142"/>
        <end position="155"/>
    </location>
</feature>
<reference evidence="6" key="1">
    <citation type="submission" date="2017-04" db="EMBL/GenBank/DDBJ databases">
        <authorList>
            <person name="Varghese N."/>
            <person name="Submissions S."/>
        </authorList>
    </citation>
    <scope>NUCLEOTIDE SEQUENCE [LARGE SCALE GENOMIC DNA]</scope>
    <source>
        <strain evidence="6">DSM 22618</strain>
    </source>
</reference>
<evidence type="ECO:0000256" key="2">
    <source>
        <dbReference type="SAM" id="MobiDB-lite"/>
    </source>
</evidence>
<proteinExistence type="inferred from homology"/>
<organism evidence="5 6">
    <name type="scientific">Pseudogulbenkiania subflava DSM 22618</name>
    <dbReference type="NCBI Taxonomy" id="1123014"/>
    <lineage>
        <taxon>Bacteria</taxon>
        <taxon>Pseudomonadati</taxon>
        <taxon>Pseudomonadota</taxon>
        <taxon>Betaproteobacteria</taxon>
        <taxon>Neisseriales</taxon>
        <taxon>Chromobacteriaceae</taxon>
        <taxon>Pseudogulbenkiania</taxon>
    </lineage>
</organism>
<dbReference type="Pfam" id="PF01551">
    <property type="entry name" value="Peptidase_M23"/>
    <property type="match status" value="1"/>
</dbReference>
<feature type="chain" id="PRO_5012124947" evidence="3">
    <location>
        <begin position="32"/>
        <end position="365"/>
    </location>
</feature>
<dbReference type="PROSITE" id="PS51782">
    <property type="entry name" value="LYSM"/>
    <property type="match status" value="1"/>
</dbReference>
<dbReference type="GO" id="GO:0032153">
    <property type="term" value="C:cell division site"/>
    <property type="evidence" value="ECO:0007669"/>
    <property type="project" value="TreeGrafter"/>
</dbReference>
<evidence type="ECO:0000256" key="1">
    <source>
        <dbReference type="ARBA" id="ARBA00038420"/>
    </source>
</evidence>
<keyword evidence="6" id="KW-1185">Reference proteome</keyword>
<dbReference type="InterPro" id="IPR016047">
    <property type="entry name" value="M23ase_b-sheet_dom"/>
</dbReference>
<dbReference type="RefSeq" id="WP_085274763.1">
    <property type="nucleotide sequence ID" value="NZ_FXAG01000002.1"/>
</dbReference>
<feature type="compositionally biased region" description="Low complexity" evidence="2">
    <location>
        <begin position="199"/>
        <end position="215"/>
    </location>
</feature>
<dbReference type="InterPro" id="IPR018392">
    <property type="entry name" value="LysM"/>
</dbReference>